<reference evidence="2 3" key="1">
    <citation type="submission" date="2020-08" db="EMBL/GenBank/DDBJ databases">
        <title>Sequencing the genomes of 1000 actinobacteria strains.</title>
        <authorList>
            <person name="Klenk H.-P."/>
        </authorList>
    </citation>
    <scope>NUCLEOTIDE SEQUENCE [LARGE SCALE GENOMIC DNA]</scope>
    <source>
        <strain evidence="2 3">DSM 102122</strain>
    </source>
</reference>
<evidence type="ECO:0000313" key="2">
    <source>
        <dbReference type="EMBL" id="MBB5788883.1"/>
    </source>
</evidence>
<sequence>MSTLTVDIFISADGYARGEDSPAYFGYLGPDLERWIGDQGSTRQIALMGRVTYEALSAIPEEVRDEGWDQMMQTETVVFSRTLTATTWPNARVRADLVPEVTRLKKESDVGLYTIGSVSLARQLTDAGLVDRLRLMTFPLVVGPSGREPFFAGLAANELELVAHSVLDDRIVLTEYRTTGRDIPRA</sequence>
<dbReference type="InterPro" id="IPR024072">
    <property type="entry name" value="DHFR-like_dom_sf"/>
</dbReference>
<proteinExistence type="predicted"/>
<dbReference type="Proteomes" id="UP000542813">
    <property type="component" value="Unassembled WGS sequence"/>
</dbReference>
<dbReference type="EMBL" id="JACHMM010000001">
    <property type="protein sequence ID" value="MBB5788883.1"/>
    <property type="molecule type" value="Genomic_DNA"/>
</dbReference>
<dbReference type="Gene3D" id="3.40.430.10">
    <property type="entry name" value="Dihydrofolate Reductase, subunit A"/>
    <property type="match status" value="1"/>
</dbReference>
<evidence type="ECO:0000259" key="1">
    <source>
        <dbReference type="Pfam" id="PF01872"/>
    </source>
</evidence>
<comment type="caution">
    <text evidence="2">The sequence shown here is derived from an EMBL/GenBank/DDBJ whole genome shotgun (WGS) entry which is preliminary data.</text>
</comment>
<dbReference type="SUPFAM" id="SSF53597">
    <property type="entry name" value="Dihydrofolate reductase-like"/>
    <property type="match status" value="1"/>
</dbReference>
<organism evidence="2 3">
    <name type="scientific">Jiangella mangrovi</name>
    <dbReference type="NCBI Taxonomy" id="1524084"/>
    <lineage>
        <taxon>Bacteria</taxon>
        <taxon>Bacillati</taxon>
        <taxon>Actinomycetota</taxon>
        <taxon>Actinomycetes</taxon>
        <taxon>Jiangellales</taxon>
        <taxon>Jiangellaceae</taxon>
        <taxon>Jiangella</taxon>
    </lineage>
</organism>
<dbReference type="GO" id="GO:0009231">
    <property type="term" value="P:riboflavin biosynthetic process"/>
    <property type="evidence" value="ECO:0007669"/>
    <property type="project" value="InterPro"/>
</dbReference>
<dbReference type="Pfam" id="PF01872">
    <property type="entry name" value="RibD_C"/>
    <property type="match status" value="1"/>
</dbReference>
<dbReference type="GO" id="GO:0008703">
    <property type="term" value="F:5-amino-6-(5-phosphoribosylamino)uracil reductase activity"/>
    <property type="evidence" value="ECO:0007669"/>
    <property type="project" value="InterPro"/>
</dbReference>
<dbReference type="InterPro" id="IPR002734">
    <property type="entry name" value="RibDG_C"/>
</dbReference>
<gene>
    <name evidence="2" type="ORF">HD601_003458</name>
</gene>
<dbReference type="AlphaFoldDB" id="A0A7W9GRU6"/>
<accession>A0A7W9GRU6</accession>
<keyword evidence="3" id="KW-1185">Reference proteome</keyword>
<feature type="domain" description="Bacterial bifunctional deaminase-reductase C-terminal" evidence="1">
    <location>
        <begin position="3"/>
        <end position="173"/>
    </location>
</feature>
<name>A0A7W9GRU6_9ACTN</name>
<protein>
    <submittedName>
        <fullName evidence="2">Dihydrofolate reductase</fullName>
    </submittedName>
</protein>
<evidence type="ECO:0000313" key="3">
    <source>
        <dbReference type="Proteomes" id="UP000542813"/>
    </source>
</evidence>
<dbReference type="RefSeq" id="WP_184823848.1">
    <property type="nucleotide sequence ID" value="NZ_JACHMM010000001.1"/>
</dbReference>